<comment type="caution">
    <text evidence="1">The sequence shown here is derived from an EMBL/GenBank/DDBJ whole genome shotgun (WGS) entry which is preliminary data.</text>
</comment>
<dbReference type="Pfam" id="PF05235">
    <property type="entry name" value="CHAD"/>
    <property type="match status" value="1"/>
</dbReference>
<gene>
    <name evidence="1" type="ORF">QQ91_021785</name>
</gene>
<dbReference type="AlphaFoldDB" id="A0A0C1UTR6"/>
<dbReference type="PANTHER" id="PTHR39339:SF1">
    <property type="entry name" value="CHAD DOMAIN-CONTAINING PROTEIN"/>
    <property type="match status" value="1"/>
</dbReference>
<reference evidence="1" key="3">
    <citation type="submission" date="2020-02" db="EMBL/GenBank/DDBJ databases">
        <authorList>
            <person name="Sarangi A.N."/>
            <person name="Ghosh S."/>
            <person name="Mukherjee M."/>
            <person name="Tripathy S."/>
        </authorList>
    </citation>
    <scope>NUCLEOTIDE SEQUENCE</scope>
    <source>
        <strain evidence="1">BDU141951</strain>
    </source>
</reference>
<proteinExistence type="predicted"/>
<accession>A0A0C1UTR6</accession>
<dbReference type="InterPro" id="IPR038186">
    <property type="entry name" value="CHAD_dom_sf"/>
</dbReference>
<evidence type="ECO:0000313" key="1">
    <source>
        <dbReference type="EMBL" id="NEV69732.1"/>
    </source>
</evidence>
<reference evidence="1" key="2">
    <citation type="journal article" date="2015" name="Genome Announc.">
        <title>Draft Genome Sequence of Filamentous Marine Cyanobacterium Lyngbya confervoides Strain BDU141951.</title>
        <authorList>
            <person name="Chandrababunaidu M.M."/>
            <person name="Sen D."/>
            <person name="Tripathy S."/>
        </authorList>
    </citation>
    <scope>NUCLEOTIDE SEQUENCE</scope>
    <source>
        <strain evidence="1">BDU141951</strain>
    </source>
</reference>
<protein>
    <submittedName>
        <fullName evidence="1">CHAD domain-containing protein</fullName>
    </submittedName>
</protein>
<dbReference type="Gene3D" id="1.40.20.10">
    <property type="entry name" value="CHAD domain"/>
    <property type="match status" value="1"/>
</dbReference>
<dbReference type="PANTHER" id="PTHR39339">
    <property type="entry name" value="SLR1444 PROTEIN"/>
    <property type="match status" value="1"/>
</dbReference>
<sequence length="304" mass="35889">MAYRFFADSTVEDNVHRLLQEQIEKAIHQLTHNFQKDPARSIHDARKRLKKARSVLRLIRKSIDKDTYKREKNVLRDVGRSLAPARDAEAYQSTLDALLEAYELTLDISAFSDLKASLAGLHTVRLGKLIEHEDTLQNLVGELKDSHTRLQQLALQATGWDALARSLHRIYRQGHERFHAAYETNNDEAFHEWRKRVKDFWYDMRLLRRLWPPVMSAFEEEGHRLSSLLGDSHDIAELRHFLHHHSEEVALVETQKNVLWPLMEHRQYKLHQPTRELGQKLFAEEPDAFTDRIASYWENWFTEI</sequence>
<name>A0A0C1UTR6_9CYAN</name>
<dbReference type="InterPro" id="IPR007899">
    <property type="entry name" value="CHAD_dom"/>
</dbReference>
<dbReference type="SMART" id="SM00880">
    <property type="entry name" value="CHAD"/>
    <property type="match status" value="1"/>
</dbReference>
<organism evidence="1">
    <name type="scientific">Lyngbya confervoides BDU141951</name>
    <dbReference type="NCBI Taxonomy" id="1574623"/>
    <lineage>
        <taxon>Bacteria</taxon>
        <taxon>Bacillati</taxon>
        <taxon>Cyanobacteriota</taxon>
        <taxon>Cyanophyceae</taxon>
        <taxon>Oscillatoriophycideae</taxon>
        <taxon>Oscillatoriales</taxon>
        <taxon>Microcoleaceae</taxon>
        <taxon>Lyngbya</taxon>
    </lineage>
</organism>
<dbReference type="EMBL" id="JTHE02000003">
    <property type="protein sequence ID" value="NEV69732.1"/>
    <property type="molecule type" value="Genomic_DNA"/>
</dbReference>
<reference evidence="1" key="1">
    <citation type="submission" date="2014-11" db="EMBL/GenBank/DDBJ databases">
        <authorList>
            <person name="Malar M.C."/>
            <person name="Sen D."/>
            <person name="Tripathy S."/>
        </authorList>
    </citation>
    <scope>NUCLEOTIDE SEQUENCE</scope>
    <source>
        <strain evidence="1">BDU141951</strain>
    </source>
</reference>
<dbReference type="PROSITE" id="PS51708">
    <property type="entry name" value="CHAD"/>
    <property type="match status" value="1"/>
</dbReference>